<organism evidence="7 8">
    <name type="scientific">Rattus norvegicus</name>
    <name type="common">Rat</name>
    <dbReference type="NCBI Taxonomy" id="10116"/>
    <lineage>
        <taxon>Eukaryota</taxon>
        <taxon>Metazoa</taxon>
        <taxon>Chordata</taxon>
        <taxon>Craniata</taxon>
        <taxon>Vertebrata</taxon>
        <taxon>Euteleostomi</taxon>
        <taxon>Mammalia</taxon>
        <taxon>Eutheria</taxon>
        <taxon>Euarchontoglires</taxon>
        <taxon>Glires</taxon>
        <taxon>Rodentia</taxon>
        <taxon>Myomorpha</taxon>
        <taxon>Muroidea</taxon>
        <taxon>Muridae</taxon>
        <taxon>Murinae</taxon>
        <taxon>Rattus</taxon>
    </lineage>
</organism>
<comment type="subcellular location">
    <subcellularLocation>
        <location evidence="1">Cytoplasm</location>
        <location evidence="1">Cytoskeleton</location>
    </subcellularLocation>
</comment>
<feature type="compositionally biased region" description="Low complexity" evidence="5">
    <location>
        <begin position="214"/>
        <end position="234"/>
    </location>
</feature>
<evidence type="ECO:0000256" key="4">
    <source>
        <dbReference type="ARBA" id="ARBA00023212"/>
    </source>
</evidence>
<keyword evidence="2" id="KW-0963">Cytoplasm</keyword>
<feature type="region of interest" description="Disordered" evidence="5">
    <location>
        <begin position="572"/>
        <end position="662"/>
    </location>
</feature>
<feature type="region of interest" description="Disordered" evidence="5">
    <location>
        <begin position="513"/>
        <end position="534"/>
    </location>
</feature>
<accession>A0A8I6GJ39</accession>
<feature type="compositionally biased region" description="Basic and acidic residues" evidence="5">
    <location>
        <begin position="30"/>
        <end position="39"/>
    </location>
</feature>
<feature type="compositionally biased region" description="Low complexity" evidence="5">
    <location>
        <begin position="358"/>
        <end position="372"/>
    </location>
</feature>
<keyword evidence="4" id="KW-0206">Cytoskeleton</keyword>
<feature type="region of interest" description="Disordered" evidence="5">
    <location>
        <begin position="1"/>
        <end position="39"/>
    </location>
</feature>
<feature type="compositionally biased region" description="Polar residues" evidence="5">
    <location>
        <begin position="268"/>
        <end position="283"/>
    </location>
</feature>
<dbReference type="PANTHER" id="PTHR21584:SF10">
    <property type="entry name" value="G2 AND S PHASE-EXPRESSED PROTEIN 1"/>
    <property type="match status" value="1"/>
</dbReference>
<dbReference type="RGD" id="1563164">
    <property type="gene designation" value="Gtse1"/>
</dbReference>
<dbReference type="GO" id="GO:0005881">
    <property type="term" value="C:cytoplasmic microtubule"/>
    <property type="evidence" value="ECO:0007669"/>
    <property type="project" value="Ensembl"/>
</dbReference>
<sequence>MPNPPVPLLSAANSMERRDGSDVPSTSQRGEVKMDPGSKKEDFLLLEDEKFDFDLSLSSSSANEDDEVFFGPVGHKERCIAASLDLNRQVPEQPLAPGSGSPCTWSPLTGEKFVEVYKEAHLLALQIECHSRREVAQAAKPRSAVSQAKETFVQDSQLKISLFEKEQKRDKSPLSLKRETFCLPSSRAQPLLGEPQLLASPGLPNSPLPAGPVQTQSTQGPPCSSQPPSQAGPQRRIMSKLQPPRALPVRGRNLFLATEKLKKEVPASLQQTKPLNEKGSQSDVLLDKPSTAPDAASREGRPGKRSLPVPGKLGLKKTLLKPPGYTSNLTKKSSTSGSASSLVSGVGRSPTAGKAKSSELSSIPASSSRRQSVTSKLGRVGLATSHQALPAAPARAFCRQAKKADAAQTVAEQPKALTPSPLAQQPQTPKHKGPRVDLDTETCQLNKTVSIKRQDSSLGCKTEAVSTTTNPFKVPQFSVGESPDRVTPKISRTHRLQSWTPAGRVVSSTPVRRLSGLTPQGLPSSMRTPLSTRRMSVLPTPASRRLSGLPLTAPQSMPRALVSPLCVPARRLSSEPRRRSTVRSELMQESSSNGSAGQSQGLSSDESSSPPSSVPQALNFSPEKSDFPPSQGSSTGTGQGEAEPHEDMHPSEVPGGECSSTPSEGLLLDIKLDQLTIAPEAGDRDLADCPLIDFSNTPESNMALGPSSWPLIDLIMNTPNMGRSDVGKPPKAELGQLIDLGSPLIQLSPEADKENVDSPLLKF</sequence>
<feature type="region of interest" description="Disordered" evidence="5">
    <location>
        <begin position="185"/>
        <end position="379"/>
    </location>
</feature>
<evidence type="ECO:0000259" key="6">
    <source>
        <dbReference type="Pfam" id="PF15259"/>
    </source>
</evidence>
<dbReference type="GeneTree" id="ENSGT00940000154189"/>
<keyword evidence="8" id="KW-1185">Reference proteome</keyword>
<evidence type="ECO:0000256" key="3">
    <source>
        <dbReference type="ARBA" id="ARBA00022553"/>
    </source>
</evidence>
<feature type="compositionally biased region" description="Low complexity" evidence="5">
    <location>
        <begin position="320"/>
        <end position="346"/>
    </location>
</feature>
<reference evidence="7" key="3">
    <citation type="submission" date="2025-09" db="UniProtKB">
        <authorList>
            <consortium name="Ensembl"/>
        </authorList>
    </citation>
    <scope>IDENTIFICATION</scope>
    <source>
        <strain evidence="7">Brown Norway</strain>
    </source>
</reference>
<reference evidence="7" key="1">
    <citation type="submission" date="2024-01" db="EMBL/GenBank/DDBJ databases">
        <title>GRCr8: a new rat reference genome assembly contstructed from accurate long reads and long range scaffolding.</title>
        <authorList>
            <person name="Doris P.A."/>
            <person name="Kalbfleisch T."/>
            <person name="Li K."/>
            <person name="Howe K."/>
            <person name="Wood J."/>
        </authorList>
    </citation>
    <scope>NUCLEOTIDE SEQUENCE [LARGE SCALE GENOMIC DNA]</scope>
    <source>
        <strain evidence="7">Brown Norway</strain>
    </source>
</reference>
<feature type="compositionally biased region" description="Low complexity" evidence="5">
    <location>
        <begin position="588"/>
        <end position="616"/>
    </location>
</feature>
<dbReference type="AGR" id="RGD:1563164"/>
<feature type="domain" description="G2 and S phase-expressed protein 1 N-terminal" evidence="6">
    <location>
        <begin position="44"/>
        <end position="185"/>
    </location>
</feature>
<evidence type="ECO:0000313" key="7">
    <source>
        <dbReference type="Ensembl" id="ENSRNOP00000090727.2"/>
    </source>
</evidence>
<dbReference type="Pfam" id="PF15259">
    <property type="entry name" value="GTSE1_N"/>
    <property type="match status" value="1"/>
</dbReference>
<protein>
    <submittedName>
        <fullName evidence="7">G-2 and S-phase expressed 1</fullName>
    </submittedName>
</protein>
<evidence type="ECO:0000313" key="8">
    <source>
        <dbReference type="Proteomes" id="UP000002494"/>
    </source>
</evidence>
<gene>
    <name evidence="7 9" type="primary">Gtse1</name>
</gene>
<dbReference type="Proteomes" id="UP000002494">
    <property type="component" value="Chromosome 7"/>
</dbReference>
<evidence type="ECO:0000313" key="9">
    <source>
        <dbReference type="RGD" id="1563164"/>
    </source>
</evidence>
<evidence type="ECO:0000256" key="5">
    <source>
        <dbReference type="SAM" id="MobiDB-lite"/>
    </source>
</evidence>
<reference evidence="7" key="2">
    <citation type="submission" date="2025-08" db="UniProtKB">
        <authorList>
            <consortium name="Ensembl"/>
        </authorList>
    </citation>
    <scope>IDENTIFICATION</scope>
    <source>
        <strain evidence="7">Brown Norway</strain>
    </source>
</reference>
<name>A0A8I6GJ39_RAT</name>
<dbReference type="PANTHER" id="PTHR21584">
    <property type="entry name" value="DIFFERENTIAL DISPLAY AND ACTIVATED BY P53 DDA3 /G2 S PHASE EXPRESSED 1"/>
    <property type="match status" value="1"/>
</dbReference>
<keyword evidence="3" id="KW-0597">Phosphoprotein</keyword>
<feature type="region of interest" description="Disordered" evidence="5">
    <location>
        <begin position="398"/>
        <end position="437"/>
    </location>
</feature>
<feature type="compositionally biased region" description="Polar residues" evidence="5">
    <location>
        <begin position="517"/>
        <end position="534"/>
    </location>
</feature>
<dbReference type="AlphaFoldDB" id="A0A8I6GJ39"/>
<evidence type="ECO:0000256" key="1">
    <source>
        <dbReference type="ARBA" id="ARBA00004245"/>
    </source>
</evidence>
<evidence type="ECO:0000256" key="2">
    <source>
        <dbReference type="ARBA" id="ARBA00022490"/>
    </source>
</evidence>
<dbReference type="InterPro" id="IPR032768">
    <property type="entry name" value="GTSE1_N"/>
</dbReference>
<dbReference type="Ensembl" id="ENSRNOT00000103791.2">
    <property type="protein sequence ID" value="ENSRNOP00000090727.2"/>
    <property type="gene ID" value="ENSRNOG00000016148.9"/>
</dbReference>
<proteinExistence type="predicted"/>
<dbReference type="InterPro" id="IPR026657">
    <property type="entry name" value="DDA3/GTSE-1"/>
</dbReference>